<protein>
    <recommendedName>
        <fullName evidence="1">Neprosin PEP catalytic domain-containing protein</fullName>
    </recommendedName>
</protein>
<dbReference type="AlphaFoldDB" id="A0A0A9DE58"/>
<evidence type="ECO:0000313" key="2">
    <source>
        <dbReference type="EMBL" id="JAD86086.1"/>
    </source>
</evidence>
<name>A0A0A9DE58_ARUDO</name>
<reference evidence="2" key="2">
    <citation type="journal article" date="2015" name="Data Brief">
        <title>Shoot transcriptome of the giant reed, Arundo donax.</title>
        <authorList>
            <person name="Barrero R.A."/>
            <person name="Guerrero F.D."/>
            <person name="Moolhuijzen P."/>
            <person name="Goolsby J.A."/>
            <person name="Tidwell J."/>
            <person name="Bellgard S.E."/>
            <person name="Bellgard M.I."/>
        </authorList>
    </citation>
    <scope>NUCLEOTIDE SEQUENCE</scope>
    <source>
        <tissue evidence="2">Shoot tissue taken approximately 20 cm above the soil surface</tissue>
    </source>
</reference>
<reference evidence="2" key="1">
    <citation type="submission" date="2014-09" db="EMBL/GenBank/DDBJ databases">
        <authorList>
            <person name="Magalhaes I.L.F."/>
            <person name="Oliveira U."/>
            <person name="Santos F.R."/>
            <person name="Vidigal T.H.D.A."/>
            <person name="Brescovit A.D."/>
            <person name="Santos A.J."/>
        </authorList>
    </citation>
    <scope>NUCLEOTIDE SEQUENCE</scope>
    <source>
        <tissue evidence="2">Shoot tissue taken approximately 20 cm above the soil surface</tissue>
    </source>
</reference>
<dbReference type="PROSITE" id="PS52045">
    <property type="entry name" value="NEPROSIN_PEP_CD"/>
    <property type="match status" value="1"/>
</dbReference>
<accession>A0A0A9DE58</accession>
<dbReference type="EMBL" id="GBRH01211809">
    <property type="protein sequence ID" value="JAD86086.1"/>
    <property type="molecule type" value="Transcribed_RNA"/>
</dbReference>
<dbReference type="InterPro" id="IPR053168">
    <property type="entry name" value="Glutamic_endopeptidase"/>
</dbReference>
<dbReference type="PANTHER" id="PTHR31589:SF190">
    <property type="entry name" value="NEPROSIN DOMAIN-CONTAINING PROTEIN"/>
    <property type="match status" value="1"/>
</dbReference>
<organism evidence="2">
    <name type="scientific">Arundo donax</name>
    <name type="common">Giant reed</name>
    <name type="synonym">Donax arundinaceus</name>
    <dbReference type="NCBI Taxonomy" id="35708"/>
    <lineage>
        <taxon>Eukaryota</taxon>
        <taxon>Viridiplantae</taxon>
        <taxon>Streptophyta</taxon>
        <taxon>Embryophyta</taxon>
        <taxon>Tracheophyta</taxon>
        <taxon>Spermatophyta</taxon>
        <taxon>Magnoliopsida</taxon>
        <taxon>Liliopsida</taxon>
        <taxon>Poales</taxon>
        <taxon>Poaceae</taxon>
        <taxon>PACMAD clade</taxon>
        <taxon>Arundinoideae</taxon>
        <taxon>Arundineae</taxon>
        <taxon>Arundo</taxon>
    </lineage>
</organism>
<dbReference type="InterPro" id="IPR004314">
    <property type="entry name" value="Neprosin"/>
</dbReference>
<dbReference type="PANTHER" id="PTHR31589">
    <property type="entry name" value="PROTEIN, PUTATIVE (DUF239)-RELATED-RELATED"/>
    <property type="match status" value="1"/>
</dbReference>
<sequence length="198" mass="22290">MDVYGHELKRGQWSSTSVWITHNGDGSKSGYNAIITGWHIYPELYGDSRSRFYTYWTSDGYQTTGCFNMDCPGFIAADDARITPGAVIDSISDAKSGQLQNITLKVFKDKTSGDWWVYYGFNSVPTAVGYYPKSVLTSMAENADQIKFGAFAASARTLQQEAVPFRLVARAMQHHSLTCASWIRMERIIPSWMTYLML</sequence>
<dbReference type="Gene3D" id="3.90.1320.10">
    <property type="entry name" value="Outer-capsid protein sigma 3, large lobe"/>
    <property type="match status" value="1"/>
</dbReference>
<dbReference type="Pfam" id="PF03080">
    <property type="entry name" value="Neprosin"/>
    <property type="match status" value="1"/>
</dbReference>
<feature type="domain" description="Neprosin PEP catalytic" evidence="1">
    <location>
        <begin position="1"/>
        <end position="198"/>
    </location>
</feature>
<proteinExistence type="predicted"/>
<evidence type="ECO:0000259" key="1">
    <source>
        <dbReference type="PROSITE" id="PS52045"/>
    </source>
</evidence>